<dbReference type="PANTHER" id="PTHR28055">
    <property type="entry name" value="ALTERED INHERITANCE OF MITOCHONDRIA PROTEIN 41, MITOCHONDRIAL"/>
    <property type="match status" value="1"/>
</dbReference>
<evidence type="ECO:0008006" key="3">
    <source>
        <dbReference type="Google" id="ProtNLM"/>
    </source>
</evidence>
<dbReference type="EMBL" id="CM001376">
    <property type="protein sequence ID" value="EHM13611.1"/>
    <property type="molecule type" value="Genomic_DNA"/>
</dbReference>
<dbReference type="RefSeq" id="WP_008523205.1">
    <property type="nucleotide sequence ID" value="NZ_CM001376.1"/>
</dbReference>
<dbReference type="Pfam" id="PF09424">
    <property type="entry name" value="YqeY"/>
    <property type="match status" value="1"/>
</dbReference>
<dbReference type="InterPro" id="IPR042184">
    <property type="entry name" value="YqeY/Aim41_N"/>
</dbReference>
<dbReference type="InterPro" id="IPR019004">
    <property type="entry name" value="YqeY/Aim41"/>
</dbReference>
<dbReference type="STRING" id="885272.JonanDRAFT_1245"/>
<evidence type="ECO:0000313" key="1">
    <source>
        <dbReference type="EMBL" id="EHM13611.1"/>
    </source>
</evidence>
<organism evidence="1 2">
    <name type="scientific">Jonquetella anthropi DSM 22815</name>
    <dbReference type="NCBI Taxonomy" id="885272"/>
    <lineage>
        <taxon>Bacteria</taxon>
        <taxon>Thermotogati</taxon>
        <taxon>Synergistota</taxon>
        <taxon>Synergistia</taxon>
        <taxon>Synergistales</taxon>
        <taxon>Dethiosulfovibrionaceae</taxon>
        <taxon>Jonquetella</taxon>
    </lineage>
</organism>
<name>H0UM35_9BACT</name>
<evidence type="ECO:0000313" key="2">
    <source>
        <dbReference type="Proteomes" id="UP000003806"/>
    </source>
</evidence>
<accession>H0UM35</accession>
<protein>
    <recommendedName>
        <fullName evidence="3">GatB/YqeY domain-containing protein</fullName>
    </recommendedName>
</protein>
<dbReference type="InterPro" id="IPR003789">
    <property type="entry name" value="Asn/Gln_tRNA_amidoTrase-B-like"/>
</dbReference>
<keyword evidence="2" id="KW-1185">Reference proteome</keyword>
<dbReference type="AlphaFoldDB" id="H0UM35"/>
<dbReference type="eggNOG" id="COG1610">
    <property type="taxonomic scope" value="Bacteria"/>
</dbReference>
<dbReference type="Gene3D" id="1.10.1510.10">
    <property type="entry name" value="Uncharacterised protein YqeY/AIM41 PF09424, N-terminal domain"/>
    <property type="match status" value="1"/>
</dbReference>
<dbReference type="GO" id="GO:0016884">
    <property type="term" value="F:carbon-nitrogen ligase activity, with glutamine as amido-N-donor"/>
    <property type="evidence" value="ECO:0007669"/>
    <property type="project" value="InterPro"/>
</dbReference>
<dbReference type="Gene3D" id="1.10.10.410">
    <property type="match status" value="1"/>
</dbReference>
<dbReference type="SUPFAM" id="SSF89095">
    <property type="entry name" value="GatB/YqeY motif"/>
    <property type="match status" value="1"/>
</dbReference>
<sequence>MSTMLERICADLKTAMKSRQDREVAVLRLLKSEAQKLQADKGVSYQITDEDVQQIVRRQIKQRQEAAEQYAAGGAQERADDELAEAKILEGYLPPQMSRSELEALVQSTLDELGLTSPTAKDMGRIMGAVMPKVKGKADGTAVRAVVSDRMSR</sequence>
<reference evidence="1 2" key="1">
    <citation type="submission" date="2011-11" db="EMBL/GenBank/DDBJ databases">
        <title>The Noncontiguous Finished genome of Jonquetella anthropi DSM 22815.</title>
        <authorList>
            <consortium name="US DOE Joint Genome Institute (JGI-PGF)"/>
            <person name="Lucas S."/>
            <person name="Copeland A."/>
            <person name="Lapidus A."/>
            <person name="Glavina del Rio T."/>
            <person name="Dalin E."/>
            <person name="Tice H."/>
            <person name="Bruce D."/>
            <person name="Goodwin L."/>
            <person name="Pitluck S."/>
            <person name="Peters L."/>
            <person name="Mikhailova N."/>
            <person name="Held B."/>
            <person name="Kyrpides N."/>
            <person name="Mavromatis K."/>
            <person name="Ivanova N."/>
            <person name="Markowitz V."/>
            <person name="Cheng J.-F."/>
            <person name="Hugenholtz P."/>
            <person name="Woyke T."/>
            <person name="Wu D."/>
            <person name="Gronow S."/>
            <person name="Wellnitz S."/>
            <person name="Brambilla E."/>
            <person name="Klenk H.-P."/>
            <person name="Eisen J.A."/>
        </authorList>
    </citation>
    <scope>NUCLEOTIDE SEQUENCE [LARGE SCALE GENOMIC DNA]</scope>
    <source>
        <strain evidence="1 2">DSM 22815</strain>
    </source>
</reference>
<dbReference type="HOGENOM" id="CLU_079430_2_1_0"/>
<dbReference type="InterPro" id="IPR023168">
    <property type="entry name" value="GatB_Yqey_C_2"/>
</dbReference>
<dbReference type="PANTHER" id="PTHR28055:SF1">
    <property type="entry name" value="ALTERED INHERITANCE OF MITOCHONDRIA PROTEIN 41, MITOCHONDRIAL"/>
    <property type="match status" value="1"/>
</dbReference>
<dbReference type="OrthoDB" id="9794041at2"/>
<proteinExistence type="predicted"/>
<gene>
    <name evidence="1" type="ORF">JonanDRAFT_1245</name>
</gene>
<dbReference type="Proteomes" id="UP000003806">
    <property type="component" value="Chromosome"/>
</dbReference>